<organism evidence="1 2">
    <name type="scientific">Stephania cephalantha</name>
    <dbReference type="NCBI Taxonomy" id="152367"/>
    <lineage>
        <taxon>Eukaryota</taxon>
        <taxon>Viridiplantae</taxon>
        <taxon>Streptophyta</taxon>
        <taxon>Embryophyta</taxon>
        <taxon>Tracheophyta</taxon>
        <taxon>Spermatophyta</taxon>
        <taxon>Magnoliopsida</taxon>
        <taxon>Ranunculales</taxon>
        <taxon>Menispermaceae</taxon>
        <taxon>Menispermoideae</taxon>
        <taxon>Cissampelideae</taxon>
        <taxon>Stephania</taxon>
    </lineage>
</organism>
<keyword evidence="2" id="KW-1185">Reference proteome</keyword>
<sequence>MSLFFGSYMYLTFDGVHNISLPSLPWRSPTAVKKMLTKEDIPTHHLEVYKSTKNKFSGNIQT</sequence>
<comment type="caution">
    <text evidence="1">The sequence shown here is derived from an EMBL/GenBank/DDBJ whole genome shotgun (WGS) entry which is preliminary data.</text>
</comment>
<name>A0AAP0JUH5_9MAGN</name>
<gene>
    <name evidence="1" type="ORF">Scep_009591</name>
</gene>
<dbReference type="AlphaFoldDB" id="A0AAP0JUH5"/>
<evidence type="ECO:0000313" key="2">
    <source>
        <dbReference type="Proteomes" id="UP001419268"/>
    </source>
</evidence>
<dbReference type="EMBL" id="JBBNAG010000004">
    <property type="protein sequence ID" value="KAK9139910.1"/>
    <property type="molecule type" value="Genomic_DNA"/>
</dbReference>
<accession>A0AAP0JUH5</accession>
<dbReference type="Proteomes" id="UP001419268">
    <property type="component" value="Unassembled WGS sequence"/>
</dbReference>
<evidence type="ECO:0000313" key="1">
    <source>
        <dbReference type="EMBL" id="KAK9139910.1"/>
    </source>
</evidence>
<reference evidence="1 2" key="1">
    <citation type="submission" date="2024-01" db="EMBL/GenBank/DDBJ databases">
        <title>Genome assemblies of Stephania.</title>
        <authorList>
            <person name="Yang L."/>
        </authorList>
    </citation>
    <scope>NUCLEOTIDE SEQUENCE [LARGE SCALE GENOMIC DNA]</scope>
    <source>
        <strain evidence="1">JXDWG</strain>
        <tissue evidence="1">Leaf</tissue>
    </source>
</reference>
<protein>
    <submittedName>
        <fullName evidence="1">Uncharacterized protein</fullName>
    </submittedName>
</protein>
<proteinExistence type="predicted"/>